<proteinExistence type="predicted"/>
<dbReference type="Gene3D" id="3.40.50.2300">
    <property type="match status" value="1"/>
</dbReference>
<dbReference type="AlphaFoldDB" id="A0A6G8PWZ7"/>
<feature type="domain" description="Response regulatory" evidence="2">
    <location>
        <begin position="15"/>
        <end position="133"/>
    </location>
</feature>
<dbReference type="InterPro" id="IPR051015">
    <property type="entry name" value="EvgA-like"/>
</dbReference>
<organism evidence="3 4">
    <name type="scientific">Rubrobacter marinus</name>
    <dbReference type="NCBI Taxonomy" id="2653852"/>
    <lineage>
        <taxon>Bacteria</taxon>
        <taxon>Bacillati</taxon>
        <taxon>Actinomycetota</taxon>
        <taxon>Rubrobacteria</taxon>
        <taxon>Rubrobacterales</taxon>
        <taxon>Rubrobacteraceae</taxon>
        <taxon>Rubrobacter</taxon>
    </lineage>
</organism>
<dbReference type="InterPro" id="IPR001789">
    <property type="entry name" value="Sig_transdc_resp-reg_receiver"/>
</dbReference>
<feature type="modified residue" description="4-aspartylphosphate" evidence="1">
    <location>
        <position position="68"/>
    </location>
</feature>
<dbReference type="Pfam" id="PF00072">
    <property type="entry name" value="Response_reg"/>
    <property type="match status" value="1"/>
</dbReference>
<dbReference type="InterPro" id="IPR011006">
    <property type="entry name" value="CheY-like_superfamily"/>
</dbReference>
<dbReference type="InterPro" id="IPR058245">
    <property type="entry name" value="NreC/VraR/RcsB-like_REC"/>
</dbReference>
<evidence type="ECO:0000256" key="1">
    <source>
        <dbReference type="PROSITE-ProRule" id="PRU00169"/>
    </source>
</evidence>
<reference evidence="3 4" key="1">
    <citation type="submission" date="2019-10" db="EMBL/GenBank/DDBJ databases">
        <title>Rubrobacter sp nov SCSIO 52915 isolated from a deep-sea sediment in the South China Sea.</title>
        <authorList>
            <person name="Chen R.W."/>
        </authorList>
    </citation>
    <scope>NUCLEOTIDE SEQUENCE [LARGE SCALE GENOMIC DNA]</scope>
    <source>
        <strain evidence="3 4">SCSIO 52915</strain>
    </source>
</reference>
<dbReference type="KEGG" id="rmar:GBA65_09210"/>
<keyword evidence="1" id="KW-0597">Phosphoprotein</keyword>
<dbReference type="GO" id="GO:0000160">
    <property type="term" value="P:phosphorelay signal transduction system"/>
    <property type="evidence" value="ECO:0007669"/>
    <property type="project" value="InterPro"/>
</dbReference>
<protein>
    <submittedName>
        <fullName evidence="3">Response regulator</fullName>
    </submittedName>
</protein>
<name>A0A6G8PWZ7_9ACTN</name>
<sequence length="135" mass="15335">MLVRHPGRAVRRLGRIFLLEDHSWFRRALADMLALEPDLEVVGEAGSLEEARRETRDRAKEIDLALVDLLLPDGIGTELIRDLRRTKPDLPVLVLTVARGPDLYSWVRSMGADEMISKDASVEEILTAVRILLRR</sequence>
<keyword evidence="4" id="KW-1185">Reference proteome</keyword>
<evidence type="ECO:0000259" key="2">
    <source>
        <dbReference type="PROSITE" id="PS50110"/>
    </source>
</evidence>
<dbReference type="PROSITE" id="PS50110">
    <property type="entry name" value="RESPONSE_REGULATORY"/>
    <property type="match status" value="1"/>
</dbReference>
<dbReference type="Proteomes" id="UP000502706">
    <property type="component" value="Chromosome"/>
</dbReference>
<dbReference type="PANTHER" id="PTHR45566:SF2">
    <property type="entry name" value="NARL SUBFAMILY"/>
    <property type="match status" value="1"/>
</dbReference>
<evidence type="ECO:0000313" key="3">
    <source>
        <dbReference type="EMBL" id="QIN78667.1"/>
    </source>
</evidence>
<dbReference type="CDD" id="cd17535">
    <property type="entry name" value="REC_NarL-like"/>
    <property type="match status" value="1"/>
</dbReference>
<evidence type="ECO:0000313" key="4">
    <source>
        <dbReference type="Proteomes" id="UP000502706"/>
    </source>
</evidence>
<dbReference type="EMBL" id="CP045121">
    <property type="protein sequence ID" value="QIN78667.1"/>
    <property type="molecule type" value="Genomic_DNA"/>
</dbReference>
<dbReference type="SUPFAM" id="SSF52172">
    <property type="entry name" value="CheY-like"/>
    <property type="match status" value="1"/>
</dbReference>
<accession>A0A6G8PWZ7</accession>
<gene>
    <name evidence="3" type="ORF">GBA65_09210</name>
</gene>
<dbReference type="SMART" id="SM00448">
    <property type="entry name" value="REC"/>
    <property type="match status" value="1"/>
</dbReference>
<dbReference type="PANTHER" id="PTHR45566">
    <property type="entry name" value="HTH-TYPE TRANSCRIPTIONAL REGULATOR YHJB-RELATED"/>
    <property type="match status" value="1"/>
</dbReference>